<evidence type="ECO:0000313" key="2">
    <source>
        <dbReference type="EMBL" id="PLR26452.1"/>
    </source>
</evidence>
<feature type="domain" description="Bacterial Ig-like" evidence="1">
    <location>
        <begin position="251"/>
        <end position="332"/>
    </location>
</feature>
<feature type="domain" description="Bacterial Ig-like" evidence="1">
    <location>
        <begin position="136"/>
        <end position="224"/>
    </location>
</feature>
<reference evidence="3" key="1">
    <citation type="submission" date="2017-12" db="EMBL/GenBank/DDBJ databases">
        <title>The genome sequence of Pantoea sp. 596.</title>
        <authorList>
            <person name="Gao J."/>
            <person name="Mao X."/>
            <person name="Sun J."/>
        </authorList>
    </citation>
    <scope>NUCLEOTIDE SEQUENCE [LARGE SCALE GENOMIC DNA]</scope>
    <source>
        <strain evidence="3">596</strain>
    </source>
</reference>
<dbReference type="InterPro" id="IPR044016">
    <property type="entry name" value="Big_13"/>
</dbReference>
<feature type="non-terminal residue" evidence="2">
    <location>
        <position position="1"/>
    </location>
</feature>
<evidence type="ECO:0000259" key="1">
    <source>
        <dbReference type="Pfam" id="PF19077"/>
    </source>
</evidence>
<keyword evidence="3" id="KW-1185">Reference proteome</keyword>
<name>A0ABX4SVM0_9GAMM</name>
<dbReference type="Proteomes" id="UP000234296">
    <property type="component" value="Unassembled WGS sequence"/>
</dbReference>
<comment type="caution">
    <text evidence="2">The sequence shown here is derived from an EMBL/GenBank/DDBJ whole genome shotgun (WGS) entry which is preliminary data.</text>
</comment>
<organism evidence="2 3">
    <name type="scientific">Pantoea endophytica</name>
    <dbReference type="NCBI Taxonomy" id="92488"/>
    <lineage>
        <taxon>Bacteria</taxon>
        <taxon>Pseudomonadati</taxon>
        <taxon>Pseudomonadota</taxon>
        <taxon>Gammaproteobacteria</taxon>
        <taxon>Enterobacterales</taxon>
        <taxon>Erwiniaceae</taxon>
        <taxon>Pantoea</taxon>
    </lineage>
</organism>
<dbReference type="RefSeq" id="WP_240632887.1">
    <property type="nucleotide sequence ID" value="NZ_PJRT01000005.1"/>
</dbReference>
<dbReference type="Gene3D" id="2.60.40.10">
    <property type="entry name" value="Immunoglobulins"/>
    <property type="match status" value="4"/>
</dbReference>
<feature type="domain" description="Bacterial Ig-like" evidence="1">
    <location>
        <begin position="32"/>
        <end position="121"/>
    </location>
</feature>
<dbReference type="Pfam" id="PF19077">
    <property type="entry name" value="Big_13"/>
    <property type="match status" value="4"/>
</dbReference>
<evidence type="ECO:0000313" key="3">
    <source>
        <dbReference type="Proteomes" id="UP000234296"/>
    </source>
</evidence>
<gene>
    <name evidence="2" type="ORF">PZBJ_06640</name>
</gene>
<proteinExistence type="predicted"/>
<sequence>AGNTSAQSNSWSVLVDTNSTTPAITGVVDNVAGGTVGAIANGGLTNDNKPTLNGTAEANAIVTIREGGNVLGSVKAGADGKWSLELAGALRDGNHSFVVTAVDPAGNTSAQSNSWSVLVDTNSTTPAITGVVDNVAGGTVGAIANGGLTNDNKPTLNGTAEANAIVTIREGGNVLGSVKAGADGKWSLELAGALRDGNHSFVVTAVDPAGNTSAQSNSWSIVVDATPPGTPVISGAWDDVAGGAFNALVGHNGLTNDTRPELRGSAEANSVVTIYSANGQALASVLANGSGNWAWTPPAALSQGPNNFYVKATDAAGNNSAQSATFTLNVDTNAPTVSISKVIDDFGSSTGDIASGGTTDDKTPTVVGKAETGATVTLEYNDGSGWKTATVVVADSNGDWRWTPAADMAYGNYQFRASGVDAAGNTSSYSNFDLNIKSGVSVEEFDQFFNGNVTLASGLSLQILKGPEYLPTPPNAVPPYNSAGANRQSFNDEYNVALSAGTIVKFTIPGGAEELSYLLHATANAYTGYAVPATAKYYSTTGVYLGQQINSGDTSNQLRSFTAPAGQKIGYFTIESGINYAPPVADGKWLVHNIDYVQWGEKGSGAAAGRPTSRMMDVEDDESATLSIDENGHEINVNESEDQSFNAQSNYMVEAENNNAGVNAFASDANNQSLPKAEPVMHLETNTHTLVLEHAEQPLDFHNLVATEAQVTVVDMANGEANVLNISLGDILAHGEEHAFTGDDTRQLMIKGDAGDVVNLTDLLPDGTDPGNWAKAEGTVTVGGVQYEVYQHSGADTELLVQLGVQTNLNNH</sequence>
<dbReference type="NCBIfam" id="NF033510">
    <property type="entry name" value="Ca_tandemer"/>
    <property type="match status" value="4"/>
</dbReference>
<feature type="domain" description="Bacterial Ig-like" evidence="1">
    <location>
        <begin position="338"/>
        <end position="436"/>
    </location>
</feature>
<dbReference type="EMBL" id="PJRT01000005">
    <property type="protein sequence ID" value="PLR26452.1"/>
    <property type="molecule type" value="Genomic_DNA"/>
</dbReference>
<dbReference type="InterPro" id="IPR013783">
    <property type="entry name" value="Ig-like_fold"/>
</dbReference>
<accession>A0ABX4SVM0</accession>
<protein>
    <recommendedName>
        <fullName evidence="1">Bacterial Ig-like domain-containing protein</fullName>
    </recommendedName>
</protein>